<dbReference type="Proteomes" id="UP000729402">
    <property type="component" value="Unassembled WGS sequence"/>
</dbReference>
<reference evidence="1" key="2">
    <citation type="submission" date="2021-02" db="EMBL/GenBank/DDBJ databases">
        <authorList>
            <person name="Kimball J.A."/>
            <person name="Haas M.W."/>
            <person name="Macchietto M."/>
            <person name="Kono T."/>
            <person name="Duquette J."/>
            <person name="Shao M."/>
        </authorList>
    </citation>
    <scope>NUCLEOTIDE SEQUENCE</scope>
    <source>
        <tissue evidence="1">Fresh leaf tissue</tissue>
    </source>
</reference>
<dbReference type="GO" id="GO:0005634">
    <property type="term" value="C:nucleus"/>
    <property type="evidence" value="ECO:0007669"/>
    <property type="project" value="TreeGrafter"/>
</dbReference>
<sequence length="87" mass="9451">MAGCSSEKVAGAVGGKAARACDSCLRRWARPYCAVDDAFMYQGCDTSVHSINPIARRHEHLRVSSPPPSLTMMTQMSSVMGMMISKR</sequence>
<comment type="caution">
    <text evidence="1">The sequence shown here is derived from an EMBL/GenBank/DDBJ whole genome shotgun (WGS) entry which is preliminary data.</text>
</comment>
<organism evidence="1 2">
    <name type="scientific">Zizania palustris</name>
    <name type="common">Northern wild rice</name>
    <dbReference type="NCBI Taxonomy" id="103762"/>
    <lineage>
        <taxon>Eukaryota</taxon>
        <taxon>Viridiplantae</taxon>
        <taxon>Streptophyta</taxon>
        <taxon>Embryophyta</taxon>
        <taxon>Tracheophyta</taxon>
        <taxon>Spermatophyta</taxon>
        <taxon>Magnoliopsida</taxon>
        <taxon>Liliopsida</taxon>
        <taxon>Poales</taxon>
        <taxon>Poaceae</taxon>
        <taxon>BOP clade</taxon>
        <taxon>Oryzoideae</taxon>
        <taxon>Oryzeae</taxon>
        <taxon>Zizaniinae</taxon>
        <taxon>Zizania</taxon>
    </lineage>
</organism>
<dbReference type="PANTHER" id="PTHR31874">
    <property type="entry name" value="CCT MOTIF FAMILY PROTEIN, EXPRESSED"/>
    <property type="match status" value="1"/>
</dbReference>
<accession>A0A8J5V4U5</accession>
<keyword evidence="2" id="KW-1185">Reference proteome</keyword>
<dbReference type="GO" id="GO:0006355">
    <property type="term" value="P:regulation of DNA-templated transcription"/>
    <property type="evidence" value="ECO:0007669"/>
    <property type="project" value="TreeGrafter"/>
</dbReference>
<dbReference type="EMBL" id="JAAALK010000287">
    <property type="protein sequence ID" value="KAG8059537.1"/>
    <property type="molecule type" value="Genomic_DNA"/>
</dbReference>
<gene>
    <name evidence="1" type="ORF">GUJ93_ZPchr0002g25740</name>
</gene>
<proteinExistence type="predicted"/>
<protein>
    <submittedName>
        <fullName evidence="1">Uncharacterized protein</fullName>
    </submittedName>
</protein>
<reference evidence="1" key="1">
    <citation type="journal article" date="2021" name="bioRxiv">
        <title>Whole Genome Assembly and Annotation of Northern Wild Rice, Zizania palustris L., Supports a Whole Genome Duplication in the Zizania Genus.</title>
        <authorList>
            <person name="Haas M."/>
            <person name="Kono T."/>
            <person name="Macchietto M."/>
            <person name="Millas R."/>
            <person name="McGilp L."/>
            <person name="Shao M."/>
            <person name="Duquette J."/>
            <person name="Hirsch C.N."/>
            <person name="Kimball J."/>
        </authorList>
    </citation>
    <scope>NUCLEOTIDE SEQUENCE</scope>
    <source>
        <tissue evidence="1">Fresh leaf tissue</tissue>
    </source>
</reference>
<dbReference type="OrthoDB" id="153872at2759"/>
<dbReference type="PANTHER" id="PTHR31874:SF40">
    <property type="entry name" value="OS02G0731700 PROTEIN"/>
    <property type="match status" value="1"/>
</dbReference>
<dbReference type="InterPro" id="IPR052453">
    <property type="entry name" value="CONSTANS-like_ZF"/>
</dbReference>
<dbReference type="AlphaFoldDB" id="A0A8J5V4U5"/>
<evidence type="ECO:0000313" key="1">
    <source>
        <dbReference type="EMBL" id="KAG8059537.1"/>
    </source>
</evidence>
<name>A0A8J5V4U5_ZIZPA</name>
<evidence type="ECO:0000313" key="2">
    <source>
        <dbReference type="Proteomes" id="UP000729402"/>
    </source>
</evidence>